<keyword evidence="2" id="KW-1185">Reference proteome</keyword>
<gene>
    <name evidence="1" type="ORF">J4N46_10485</name>
</gene>
<protein>
    <submittedName>
        <fullName evidence="1">Uncharacterized protein</fullName>
    </submittedName>
</protein>
<dbReference type="RefSeq" id="WP_208059239.1">
    <property type="nucleotide sequence ID" value="NZ_JAGDYP010000008.1"/>
</dbReference>
<dbReference type="EMBL" id="JAGDYP010000008">
    <property type="protein sequence ID" value="MBO1884825.1"/>
    <property type="molecule type" value="Genomic_DNA"/>
</dbReference>
<organism evidence="1 2">
    <name type="scientific">Capnocytophaga bilenii</name>
    <dbReference type="NCBI Taxonomy" id="2819369"/>
    <lineage>
        <taxon>Bacteria</taxon>
        <taxon>Pseudomonadati</taxon>
        <taxon>Bacteroidota</taxon>
        <taxon>Flavobacteriia</taxon>
        <taxon>Flavobacteriales</taxon>
        <taxon>Flavobacteriaceae</taxon>
        <taxon>Capnocytophaga</taxon>
    </lineage>
</organism>
<comment type="caution">
    <text evidence="1">The sequence shown here is derived from an EMBL/GenBank/DDBJ whole genome shotgun (WGS) entry which is preliminary data.</text>
</comment>
<evidence type="ECO:0000313" key="1">
    <source>
        <dbReference type="EMBL" id="MBO1884825.1"/>
    </source>
</evidence>
<sequence length="52" mass="5900">MSYIITITNDSPQALSFVKYARTLDFVKVTKSRKALEVPDNLEEDENGIPIK</sequence>
<dbReference type="Proteomes" id="UP000681610">
    <property type="component" value="Unassembled WGS sequence"/>
</dbReference>
<accession>A0ABS3PZS9</accession>
<name>A0ABS3PZS9_9FLAO</name>
<proteinExistence type="predicted"/>
<evidence type="ECO:0000313" key="2">
    <source>
        <dbReference type="Proteomes" id="UP000681610"/>
    </source>
</evidence>
<reference evidence="1 2" key="1">
    <citation type="submission" date="2021-03" db="EMBL/GenBank/DDBJ databases">
        <title>Isolation and description of Capnocytophaga bilenii sp. nov., a novel Capnocytophaga species, isolated from a gingivitis subject.</title>
        <authorList>
            <person name="Antezack A."/>
            <person name="Monnet-Corti V."/>
            <person name="La Scola B."/>
        </authorList>
    </citation>
    <scope>NUCLEOTIDE SEQUENCE [LARGE SCALE GENOMIC DNA]</scope>
    <source>
        <strain evidence="1 2">Marseille-Q4570</strain>
    </source>
</reference>